<feature type="domain" description="Heterokaryon incompatibility" evidence="1">
    <location>
        <begin position="22"/>
        <end position="112"/>
    </location>
</feature>
<evidence type="ECO:0000313" key="3">
    <source>
        <dbReference type="RefSeq" id="XP_033458435.1"/>
    </source>
</evidence>
<dbReference type="Proteomes" id="UP000504637">
    <property type="component" value="Unplaced"/>
</dbReference>
<reference evidence="3" key="1">
    <citation type="submission" date="2020-01" db="EMBL/GenBank/DDBJ databases">
        <authorList>
            <consortium name="DOE Joint Genome Institute"/>
            <person name="Haridas S."/>
            <person name="Albert R."/>
            <person name="Binder M."/>
            <person name="Bloem J."/>
            <person name="Labutti K."/>
            <person name="Salamov A."/>
            <person name="Andreopoulos B."/>
            <person name="Baker S.E."/>
            <person name="Barry K."/>
            <person name="Bills G."/>
            <person name="Bluhm B.H."/>
            <person name="Cannon C."/>
            <person name="Castanera R."/>
            <person name="Culley D.E."/>
            <person name="Daum C."/>
            <person name="Ezra D."/>
            <person name="Gonzalez J.B."/>
            <person name="Henrissat B."/>
            <person name="Kuo A."/>
            <person name="Liang C."/>
            <person name="Lipzen A."/>
            <person name="Lutzoni F."/>
            <person name="Magnuson J."/>
            <person name="Mondo S."/>
            <person name="Nolan M."/>
            <person name="Ohm R."/>
            <person name="Pangilinan J."/>
            <person name="Park H.-J."/>
            <person name="Ramirez L."/>
            <person name="Alfaro M."/>
            <person name="Sun H."/>
            <person name="Tritt A."/>
            <person name="Yoshinaga Y."/>
            <person name="Zwiers L.-H."/>
            <person name="Turgeon B.G."/>
            <person name="Goodwin S.B."/>
            <person name="Spatafora J.W."/>
            <person name="Crous P.W."/>
            <person name="Grigoriev I.V."/>
        </authorList>
    </citation>
    <scope>NUCLEOTIDE SEQUENCE</scope>
    <source>
        <strain evidence="3">CBS 342.82</strain>
    </source>
</reference>
<accession>A0A6J3M1M4</accession>
<dbReference type="InterPro" id="IPR010730">
    <property type="entry name" value="HET"/>
</dbReference>
<dbReference type="PANTHER" id="PTHR10622">
    <property type="entry name" value="HET DOMAIN-CONTAINING PROTEIN"/>
    <property type="match status" value="1"/>
</dbReference>
<evidence type="ECO:0000259" key="1">
    <source>
        <dbReference type="Pfam" id="PF06985"/>
    </source>
</evidence>
<sequence length="133" mass="15705">MRLLNIHSLKLVEFREQSRPAYAIASHRWDEHEATFADVRDTQNTLTTGYRKVIDFADYIKLNIPGVEWLWIDTCCINKDSAAELSKAINLMFEWYQKADICLAYLRDVEESDEPENEVGLERSEWFERGWTL</sequence>
<dbReference type="Pfam" id="PF06985">
    <property type="entry name" value="HET"/>
    <property type="match status" value="1"/>
</dbReference>
<dbReference type="RefSeq" id="XP_033458435.1">
    <property type="nucleotide sequence ID" value="XM_033606499.1"/>
</dbReference>
<name>A0A6J3M1M4_9PEZI</name>
<dbReference type="AlphaFoldDB" id="A0A6J3M1M4"/>
<gene>
    <name evidence="3" type="ORF">K489DRAFT_389378</name>
</gene>
<organism evidence="3">
    <name type="scientific">Dissoconium aciculare CBS 342.82</name>
    <dbReference type="NCBI Taxonomy" id="1314786"/>
    <lineage>
        <taxon>Eukaryota</taxon>
        <taxon>Fungi</taxon>
        <taxon>Dikarya</taxon>
        <taxon>Ascomycota</taxon>
        <taxon>Pezizomycotina</taxon>
        <taxon>Dothideomycetes</taxon>
        <taxon>Dothideomycetidae</taxon>
        <taxon>Mycosphaerellales</taxon>
        <taxon>Dissoconiaceae</taxon>
        <taxon>Dissoconium</taxon>
    </lineage>
</organism>
<dbReference type="PANTHER" id="PTHR10622:SF10">
    <property type="entry name" value="HET DOMAIN-CONTAINING PROTEIN"/>
    <property type="match status" value="1"/>
</dbReference>
<dbReference type="GeneID" id="54364299"/>
<protein>
    <recommendedName>
        <fullName evidence="1">Heterokaryon incompatibility domain-containing protein</fullName>
    </recommendedName>
</protein>
<reference evidence="3" key="2">
    <citation type="submission" date="2020-04" db="EMBL/GenBank/DDBJ databases">
        <authorList>
            <consortium name="NCBI Genome Project"/>
        </authorList>
    </citation>
    <scope>NUCLEOTIDE SEQUENCE</scope>
    <source>
        <strain evidence="3">CBS 342.82</strain>
    </source>
</reference>
<evidence type="ECO:0000313" key="2">
    <source>
        <dbReference type="Proteomes" id="UP000504637"/>
    </source>
</evidence>
<keyword evidence="2" id="KW-1185">Reference proteome</keyword>
<reference evidence="3" key="3">
    <citation type="submission" date="2025-08" db="UniProtKB">
        <authorList>
            <consortium name="RefSeq"/>
        </authorList>
    </citation>
    <scope>IDENTIFICATION</scope>
    <source>
        <strain evidence="3">CBS 342.82</strain>
    </source>
</reference>
<dbReference type="OrthoDB" id="674604at2759"/>
<proteinExistence type="predicted"/>